<gene>
    <name evidence="6" type="ORF">SAMN05216550_10660</name>
</gene>
<dbReference type="InterPro" id="IPR001647">
    <property type="entry name" value="HTH_TetR"/>
</dbReference>
<dbReference type="EMBL" id="FNZM01000006">
    <property type="protein sequence ID" value="SEJ57904.1"/>
    <property type="molecule type" value="Genomic_DNA"/>
</dbReference>
<dbReference type="SUPFAM" id="SSF46689">
    <property type="entry name" value="Homeodomain-like"/>
    <property type="match status" value="1"/>
</dbReference>
<organism evidence="6 7">
    <name type="scientific">Paraburkholderia tropica</name>
    <dbReference type="NCBI Taxonomy" id="92647"/>
    <lineage>
        <taxon>Bacteria</taxon>
        <taxon>Pseudomonadati</taxon>
        <taxon>Pseudomonadota</taxon>
        <taxon>Betaproteobacteria</taxon>
        <taxon>Burkholderiales</taxon>
        <taxon>Burkholderiaceae</taxon>
        <taxon>Paraburkholderia</taxon>
    </lineage>
</organism>
<dbReference type="PANTHER" id="PTHR30055">
    <property type="entry name" value="HTH-TYPE TRANSCRIPTIONAL REGULATOR RUTR"/>
    <property type="match status" value="1"/>
</dbReference>
<dbReference type="AlphaFoldDB" id="A0AAQ1GEN5"/>
<dbReference type="GeneID" id="61307839"/>
<evidence type="ECO:0000256" key="1">
    <source>
        <dbReference type="ARBA" id="ARBA00023015"/>
    </source>
</evidence>
<evidence type="ECO:0000313" key="7">
    <source>
        <dbReference type="Proteomes" id="UP000183529"/>
    </source>
</evidence>
<dbReference type="PROSITE" id="PS50977">
    <property type="entry name" value="HTH_TETR_2"/>
    <property type="match status" value="1"/>
</dbReference>
<keyword evidence="1" id="KW-0805">Transcription regulation</keyword>
<proteinExistence type="predicted"/>
<dbReference type="GO" id="GO:0003700">
    <property type="term" value="F:DNA-binding transcription factor activity"/>
    <property type="evidence" value="ECO:0007669"/>
    <property type="project" value="TreeGrafter"/>
</dbReference>
<evidence type="ECO:0000256" key="2">
    <source>
        <dbReference type="ARBA" id="ARBA00023125"/>
    </source>
</evidence>
<evidence type="ECO:0000256" key="4">
    <source>
        <dbReference type="PROSITE-ProRule" id="PRU00335"/>
    </source>
</evidence>
<dbReference type="GO" id="GO:0000976">
    <property type="term" value="F:transcription cis-regulatory region binding"/>
    <property type="evidence" value="ECO:0007669"/>
    <property type="project" value="TreeGrafter"/>
</dbReference>
<dbReference type="PRINTS" id="PR00455">
    <property type="entry name" value="HTHTETR"/>
</dbReference>
<dbReference type="PANTHER" id="PTHR30055:SF234">
    <property type="entry name" value="HTH-TYPE TRANSCRIPTIONAL REGULATOR BETI"/>
    <property type="match status" value="1"/>
</dbReference>
<feature type="domain" description="HTH tetR-type" evidence="5">
    <location>
        <begin position="11"/>
        <end position="71"/>
    </location>
</feature>
<evidence type="ECO:0000313" key="6">
    <source>
        <dbReference type="EMBL" id="SEJ57904.1"/>
    </source>
</evidence>
<reference evidence="6 7" key="1">
    <citation type="submission" date="2016-10" db="EMBL/GenBank/DDBJ databases">
        <authorList>
            <person name="Varghese N."/>
            <person name="Submissions S."/>
        </authorList>
    </citation>
    <scope>NUCLEOTIDE SEQUENCE [LARGE SCALE GENOMIC DNA]</scope>
    <source>
        <strain evidence="6 7">LMG 22274</strain>
    </source>
</reference>
<dbReference type="InterPro" id="IPR050109">
    <property type="entry name" value="HTH-type_TetR-like_transc_reg"/>
</dbReference>
<dbReference type="Gene3D" id="1.10.357.10">
    <property type="entry name" value="Tetracycline Repressor, domain 2"/>
    <property type="match status" value="1"/>
</dbReference>
<comment type="caution">
    <text evidence="6">The sequence shown here is derived from an EMBL/GenBank/DDBJ whole genome shotgun (WGS) entry which is preliminary data.</text>
</comment>
<feature type="DNA-binding region" description="H-T-H motif" evidence="4">
    <location>
        <begin position="34"/>
        <end position="53"/>
    </location>
</feature>
<dbReference type="Proteomes" id="UP000183529">
    <property type="component" value="Unassembled WGS sequence"/>
</dbReference>
<dbReference type="RefSeq" id="WP_074983086.1">
    <property type="nucleotide sequence ID" value="NZ_CADFGN010000006.1"/>
</dbReference>
<evidence type="ECO:0000259" key="5">
    <source>
        <dbReference type="PROSITE" id="PS50977"/>
    </source>
</evidence>
<keyword evidence="3" id="KW-0804">Transcription</keyword>
<sequence length="206" mass="22322">MPRMTREESQAQTREKLIGVAQMLFARDGYAATSLERIADEAGYSKGAVYSNFDGKEALFLDVLDAHGKTSLATILAALHDAHTLDDAIERLARWSDKQSRTGNWPSLIVEYARHAKPASAFRKAQEKVLRAQWRALGERLLALTSTSAGTTLSPETVGALVFELTYAPAMSFVSQPTSGDLLRVALQGVFGASAAPAPASKRTKR</sequence>
<accession>A0AAQ1GEN5</accession>
<dbReference type="InterPro" id="IPR009057">
    <property type="entry name" value="Homeodomain-like_sf"/>
</dbReference>
<evidence type="ECO:0000256" key="3">
    <source>
        <dbReference type="ARBA" id="ARBA00023163"/>
    </source>
</evidence>
<name>A0AAQ1GEN5_9BURK</name>
<protein>
    <submittedName>
        <fullName evidence="6">Transcriptional regulator, TetR family</fullName>
    </submittedName>
</protein>
<keyword evidence="2 4" id="KW-0238">DNA-binding</keyword>
<dbReference type="Pfam" id="PF00440">
    <property type="entry name" value="TetR_N"/>
    <property type="match status" value="1"/>
</dbReference>